<feature type="domain" description="Glycosyltransferase subfamily 4-like N-terminal" evidence="4">
    <location>
        <begin position="4"/>
        <end position="166"/>
    </location>
</feature>
<keyword evidence="2 5" id="KW-0808">Transferase</keyword>
<name>A0ABM8RWG1_9BACT</name>
<comment type="caution">
    <text evidence="5">The sequence shown here is derived from an EMBL/GenBank/DDBJ whole genome shotgun (WGS) entry which is preliminary data.</text>
</comment>
<accession>A0ABM8RWG1</accession>
<dbReference type="PANTHER" id="PTHR12526">
    <property type="entry name" value="GLYCOSYLTRANSFERASE"/>
    <property type="match status" value="1"/>
</dbReference>
<protein>
    <submittedName>
        <fullName evidence="5">Glycosyl transferase</fullName>
    </submittedName>
</protein>
<dbReference type="InterPro" id="IPR001296">
    <property type="entry name" value="Glyco_trans_1"/>
</dbReference>
<gene>
    <name evidence="5" type="ORF">NSPZN2_40500</name>
</gene>
<dbReference type="PANTHER" id="PTHR12526:SF510">
    <property type="entry name" value="D-INOSITOL 3-PHOSPHATE GLYCOSYLTRANSFERASE"/>
    <property type="match status" value="1"/>
</dbReference>
<dbReference type="EMBL" id="CAJNBJ010000017">
    <property type="protein sequence ID" value="CAE6775537.1"/>
    <property type="molecule type" value="Genomic_DNA"/>
</dbReference>
<organism evidence="5 6">
    <name type="scientific">Nitrospira defluvii</name>
    <dbReference type="NCBI Taxonomy" id="330214"/>
    <lineage>
        <taxon>Bacteria</taxon>
        <taxon>Pseudomonadati</taxon>
        <taxon>Nitrospirota</taxon>
        <taxon>Nitrospiria</taxon>
        <taxon>Nitrospirales</taxon>
        <taxon>Nitrospiraceae</taxon>
        <taxon>Nitrospira</taxon>
    </lineage>
</organism>
<feature type="domain" description="Glycosyl transferase family 1" evidence="3">
    <location>
        <begin position="177"/>
        <end position="339"/>
    </location>
</feature>
<dbReference type="Pfam" id="PF00534">
    <property type="entry name" value="Glycos_transf_1"/>
    <property type="match status" value="1"/>
</dbReference>
<dbReference type="Pfam" id="PF13439">
    <property type="entry name" value="Glyco_transf_4"/>
    <property type="match status" value="1"/>
</dbReference>
<evidence type="ECO:0000256" key="1">
    <source>
        <dbReference type="ARBA" id="ARBA00022676"/>
    </source>
</evidence>
<proteinExistence type="predicted"/>
<keyword evidence="6" id="KW-1185">Reference proteome</keyword>
<evidence type="ECO:0000313" key="5">
    <source>
        <dbReference type="EMBL" id="CAE6775537.1"/>
    </source>
</evidence>
<evidence type="ECO:0000259" key="3">
    <source>
        <dbReference type="Pfam" id="PF00534"/>
    </source>
</evidence>
<dbReference type="Proteomes" id="UP000675880">
    <property type="component" value="Unassembled WGS sequence"/>
</dbReference>
<evidence type="ECO:0000313" key="6">
    <source>
        <dbReference type="Proteomes" id="UP000675880"/>
    </source>
</evidence>
<dbReference type="GO" id="GO:0016740">
    <property type="term" value="F:transferase activity"/>
    <property type="evidence" value="ECO:0007669"/>
    <property type="project" value="UniProtKB-KW"/>
</dbReference>
<dbReference type="SUPFAM" id="SSF53756">
    <property type="entry name" value="UDP-Glycosyltransferase/glycogen phosphorylase"/>
    <property type="match status" value="1"/>
</dbReference>
<sequence>MAAGGAEVFLLSMLRNLNRREFSPEVLGIYGGGTLQKEFEDIGVRTHLMHFRGLGDFSSYVALCKLIQARRYDIIHTKLFHADLVGRVCGKLSGTPAIFSTIENLHEWTKEYTLRQRLKEWACRSTAKVNHRIIAVSEMVRDTLVQRTGITPGSIEVIYNGVDLDRYDPRKVHSNVKQELGLSNKDYLVGIIGALNHNKNQKTLIEAARHVLAKRRDVHFVMVGRGDPHDLRQLSQELGVASKVHFLGVRRDVPQILKSLDIYVVTSLSEGVSISLLEAMAMKKPVIATQVGGNPEVISSDDVGILVFPNRPDILATEILSLLAEPERLLRLGEDARKRVMEVFNLDLAIARYERLYRSVIVS</sequence>
<dbReference type="RefSeq" id="WP_213043304.1">
    <property type="nucleotide sequence ID" value="NZ_CAJNBJ010000017.1"/>
</dbReference>
<evidence type="ECO:0000259" key="4">
    <source>
        <dbReference type="Pfam" id="PF13439"/>
    </source>
</evidence>
<evidence type="ECO:0000256" key="2">
    <source>
        <dbReference type="ARBA" id="ARBA00022679"/>
    </source>
</evidence>
<dbReference type="InterPro" id="IPR028098">
    <property type="entry name" value="Glyco_trans_4-like_N"/>
</dbReference>
<reference evidence="5 6" key="1">
    <citation type="submission" date="2021-02" db="EMBL/GenBank/DDBJ databases">
        <authorList>
            <person name="Han P."/>
        </authorList>
    </citation>
    <scope>NUCLEOTIDE SEQUENCE [LARGE SCALE GENOMIC DNA]</scope>
    <source>
        <strain evidence="5">Candidatus Nitrospira sp. ZN2</strain>
    </source>
</reference>
<keyword evidence="1" id="KW-0328">Glycosyltransferase</keyword>
<dbReference type="Gene3D" id="3.40.50.2000">
    <property type="entry name" value="Glycogen Phosphorylase B"/>
    <property type="match status" value="2"/>
</dbReference>